<evidence type="ECO:0000256" key="1">
    <source>
        <dbReference type="ARBA" id="ARBA00001974"/>
    </source>
</evidence>
<dbReference type="Gene3D" id="3.50.50.60">
    <property type="entry name" value="FAD/NAD(P)-binding domain"/>
    <property type="match status" value="1"/>
</dbReference>
<dbReference type="Pfam" id="PF01593">
    <property type="entry name" value="Amino_oxidase"/>
    <property type="match status" value="1"/>
</dbReference>
<evidence type="ECO:0000256" key="9">
    <source>
        <dbReference type="PIRSR" id="PIRSR601613-1"/>
    </source>
</evidence>
<evidence type="ECO:0000256" key="7">
    <source>
        <dbReference type="ARBA" id="ARBA00049354"/>
    </source>
</evidence>
<dbReference type="VEuPathDB" id="VectorBase:HLOH_041781"/>
<keyword evidence="4 10" id="KW-0560">Oxidoreductase</keyword>
<evidence type="ECO:0000313" key="12">
    <source>
        <dbReference type="EMBL" id="KAH9370600.1"/>
    </source>
</evidence>
<dbReference type="InterPro" id="IPR050703">
    <property type="entry name" value="Flavin_MAO"/>
</dbReference>
<evidence type="ECO:0000259" key="11">
    <source>
        <dbReference type="Pfam" id="PF01593"/>
    </source>
</evidence>
<dbReference type="PANTHER" id="PTHR43563">
    <property type="entry name" value="AMINE OXIDASE"/>
    <property type="match status" value="1"/>
</dbReference>
<dbReference type="PANTHER" id="PTHR43563:SF1">
    <property type="entry name" value="AMINE OXIDASE [FLAVIN-CONTAINING] B"/>
    <property type="match status" value="1"/>
</dbReference>
<evidence type="ECO:0000256" key="8">
    <source>
        <dbReference type="ARBA" id="ARBA00049430"/>
    </source>
</evidence>
<dbReference type="PRINTS" id="PR00757">
    <property type="entry name" value="AMINEOXDASEF"/>
</dbReference>
<evidence type="ECO:0000256" key="6">
    <source>
        <dbReference type="ARBA" id="ARBA00048448"/>
    </source>
</evidence>
<dbReference type="SUPFAM" id="SSF51905">
    <property type="entry name" value="FAD/NAD(P)-binding domain"/>
    <property type="match status" value="1"/>
</dbReference>
<keyword evidence="10" id="KW-0274">FAD</keyword>
<feature type="domain" description="Amine oxidase" evidence="11">
    <location>
        <begin position="32"/>
        <end position="243"/>
    </location>
</feature>
<dbReference type="SMR" id="A0A9J6G7U3"/>
<keyword evidence="13" id="KW-1185">Reference proteome</keyword>
<dbReference type="InterPro" id="IPR002937">
    <property type="entry name" value="Amino_oxidase"/>
</dbReference>
<dbReference type="GO" id="GO:0050660">
    <property type="term" value="F:flavin adenine dinucleotide binding"/>
    <property type="evidence" value="ECO:0007669"/>
    <property type="project" value="TreeGrafter"/>
</dbReference>
<dbReference type="Proteomes" id="UP000821853">
    <property type="component" value="Chromosome 3"/>
</dbReference>
<accession>A0A9J6G7U3</accession>
<evidence type="ECO:0000256" key="3">
    <source>
        <dbReference type="ARBA" id="ARBA00005995"/>
    </source>
</evidence>
<evidence type="ECO:0000313" key="13">
    <source>
        <dbReference type="Proteomes" id="UP000821853"/>
    </source>
</evidence>
<name>A0A9J6G7U3_HAELO</name>
<comment type="catalytic activity">
    <reaction evidence="8">
        <text>N-acetylputrescine + O2 + H2O = 4-acetamidobutanal + H2O2 + NH4(+)</text>
        <dbReference type="Rhea" id="RHEA:70283"/>
        <dbReference type="ChEBI" id="CHEBI:7386"/>
        <dbReference type="ChEBI" id="CHEBI:15377"/>
        <dbReference type="ChEBI" id="CHEBI:15379"/>
        <dbReference type="ChEBI" id="CHEBI:16240"/>
        <dbReference type="ChEBI" id="CHEBI:28938"/>
        <dbReference type="ChEBI" id="CHEBI:58263"/>
    </reaction>
    <physiologicalReaction direction="left-to-right" evidence="8">
        <dbReference type="Rhea" id="RHEA:70284"/>
    </physiologicalReaction>
</comment>
<evidence type="ECO:0000256" key="2">
    <source>
        <dbReference type="ARBA" id="ARBA00004362"/>
    </source>
</evidence>
<comment type="cofactor">
    <cofactor evidence="1 10">
        <name>FAD</name>
        <dbReference type="ChEBI" id="CHEBI:57692"/>
    </cofactor>
</comment>
<comment type="catalytic activity">
    <reaction evidence="6">
        <text>a secondary aliphatic amine + O2 + H2O = a primary amine + an aldehyde + H2O2</text>
        <dbReference type="Rhea" id="RHEA:26414"/>
        <dbReference type="ChEBI" id="CHEBI:15377"/>
        <dbReference type="ChEBI" id="CHEBI:15379"/>
        <dbReference type="ChEBI" id="CHEBI:16240"/>
        <dbReference type="ChEBI" id="CHEBI:17478"/>
        <dbReference type="ChEBI" id="CHEBI:58855"/>
        <dbReference type="ChEBI" id="CHEBI:65296"/>
        <dbReference type="EC" id="1.4.3.4"/>
    </reaction>
</comment>
<comment type="caution">
    <text evidence="12">The sequence shown here is derived from an EMBL/GenBank/DDBJ whole genome shotgun (WGS) entry which is preliminary data.</text>
</comment>
<comment type="catalytic activity">
    <reaction evidence="7">
        <text>benzylamine + O2 + H2O = benzaldehyde + H2O2 + NH4(+)</text>
        <dbReference type="Rhea" id="RHEA:59424"/>
        <dbReference type="ChEBI" id="CHEBI:15377"/>
        <dbReference type="ChEBI" id="CHEBI:15379"/>
        <dbReference type="ChEBI" id="CHEBI:16240"/>
        <dbReference type="ChEBI" id="CHEBI:17169"/>
        <dbReference type="ChEBI" id="CHEBI:28938"/>
        <dbReference type="ChEBI" id="CHEBI:225238"/>
    </reaction>
    <physiologicalReaction direction="left-to-right" evidence="7">
        <dbReference type="Rhea" id="RHEA:59425"/>
    </physiologicalReaction>
</comment>
<dbReference type="GO" id="GO:0005741">
    <property type="term" value="C:mitochondrial outer membrane"/>
    <property type="evidence" value="ECO:0007669"/>
    <property type="project" value="UniProtKB-SubCell"/>
</dbReference>
<dbReference type="EC" id="1.4.3.-" evidence="10"/>
<dbReference type="AlphaFoldDB" id="A0A9J6G7U3"/>
<comment type="function">
    <text evidence="5">Catalyzes the oxidative deamination of primary and some secondary amines such as neurotransmitters, and exogenous amines including the tertiary amine, neurotoxin 1-methyl-4-phenyl-1,2,3,6-tetrahydropyridine (MPTP), with concomitant reduction of oxygen to hydrogen peroxide and participates in the metabolism of neuroactive and vasoactive amines in the central nervous system and peripheral tissues. Preferentially degrades benzylamine and phenylethylamine.</text>
</comment>
<proteinExistence type="inferred from homology"/>
<evidence type="ECO:0000256" key="5">
    <source>
        <dbReference type="ARBA" id="ARBA00045409"/>
    </source>
</evidence>
<dbReference type="OrthoDB" id="337104at2759"/>
<dbReference type="Gene3D" id="1.10.405.10">
    <property type="entry name" value="Guanine Nucleotide Dissociation Inhibitor, domain 1"/>
    <property type="match status" value="1"/>
</dbReference>
<comment type="subcellular location">
    <subcellularLocation>
        <location evidence="2">Mitochondrion outer membrane</location>
        <topology evidence="2">Single-pass type IV membrane protein</topology>
        <orientation evidence="2">Cytoplasmic side</orientation>
    </subcellularLocation>
</comment>
<evidence type="ECO:0000256" key="4">
    <source>
        <dbReference type="ARBA" id="ARBA00023002"/>
    </source>
</evidence>
<protein>
    <recommendedName>
        <fullName evidence="10">Amine oxidase</fullName>
        <ecNumber evidence="10">1.4.3.-</ecNumber>
    </recommendedName>
</protein>
<dbReference type="InterPro" id="IPR036188">
    <property type="entry name" value="FAD/NAD-bd_sf"/>
</dbReference>
<organism evidence="12 13">
    <name type="scientific">Haemaphysalis longicornis</name>
    <name type="common">Bush tick</name>
    <dbReference type="NCBI Taxonomy" id="44386"/>
    <lineage>
        <taxon>Eukaryota</taxon>
        <taxon>Metazoa</taxon>
        <taxon>Ecdysozoa</taxon>
        <taxon>Arthropoda</taxon>
        <taxon>Chelicerata</taxon>
        <taxon>Arachnida</taxon>
        <taxon>Acari</taxon>
        <taxon>Parasitiformes</taxon>
        <taxon>Ixodida</taxon>
        <taxon>Ixodoidea</taxon>
        <taxon>Ixodidae</taxon>
        <taxon>Haemaphysalinae</taxon>
        <taxon>Haemaphysalis</taxon>
    </lineage>
</organism>
<dbReference type="GO" id="GO:0008131">
    <property type="term" value="F:primary methylamine oxidase activity"/>
    <property type="evidence" value="ECO:0007669"/>
    <property type="project" value="TreeGrafter"/>
</dbReference>
<reference evidence="12 13" key="1">
    <citation type="journal article" date="2020" name="Cell">
        <title>Large-Scale Comparative Analyses of Tick Genomes Elucidate Their Genetic Diversity and Vector Capacities.</title>
        <authorList>
            <consortium name="Tick Genome and Microbiome Consortium (TIGMIC)"/>
            <person name="Jia N."/>
            <person name="Wang J."/>
            <person name="Shi W."/>
            <person name="Du L."/>
            <person name="Sun Y."/>
            <person name="Zhan W."/>
            <person name="Jiang J.F."/>
            <person name="Wang Q."/>
            <person name="Zhang B."/>
            <person name="Ji P."/>
            <person name="Bell-Sakyi L."/>
            <person name="Cui X.M."/>
            <person name="Yuan T.T."/>
            <person name="Jiang B.G."/>
            <person name="Yang W.F."/>
            <person name="Lam T.T."/>
            <person name="Chang Q.C."/>
            <person name="Ding S.J."/>
            <person name="Wang X.J."/>
            <person name="Zhu J.G."/>
            <person name="Ruan X.D."/>
            <person name="Zhao L."/>
            <person name="Wei J.T."/>
            <person name="Ye R.Z."/>
            <person name="Que T.C."/>
            <person name="Du C.H."/>
            <person name="Zhou Y.H."/>
            <person name="Cheng J.X."/>
            <person name="Dai P.F."/>
            <person name="Guo W.B."/>
            <person name="Han X.H."/>
            <person name="Huang E.J."/>
            <person name="Li L.F."/>
            <person name="Wei W."/>
            <person name="Gao Y.C."/>
            <person name="Liu J.Z."/>
            <person name="Shao H.Z."/>
            <person name="Wang X."/>
            <person name="Wang C.C."/>
            <person name="Yang T.C."/>
            <person name="Huo Q.B."/>
            <person name="Li W."/>
            <person name="Chen H.Y."/>
            <person name="Chen S.E."/>
            <person name="Zhou L.G."/>
            <person name="Ni X.B."/>
            <person name="Tian J.H."/>
            <person name="Sheng Y."/>
            <person name="Liu T."/>
            <person name="Pan Y.S."/>
            <person name="Xia L.Y."/>
            <person name="Li J."/>
            <person name="Zhao F."/>
            <person name="Cao W.C."/>
        </authorList>
    </citation>
    <scope>NUCLEOTIDE SEQUENCE [LARGE SCALE GENOMIC DNA]</scope>
    <source>
        <strain evidence="12">HaeL-2018</strain>
    </source>
</reference>
<feature type="binding site" evidence="9">
    <location>
        <position position="165"/>
    </location>
    <ligand>
        <name>FAD</name>
        <dbReference type="ChEBI" id="CHEBI:57692"/>
    </ligand>
</feature>
<keyword evidence="10" id="KW-0285">Flavoprotein</keyword>
<comment type="similarity">
    <text evidence="3 10">Belongs to the flavin monoamine oxidase family.</text>
</comment>
<sequence length="280" mass="32247">MKTTTSDGVCIYTTPFPSNVQGKPYPYQGSWAHFGLSDPLAWFDINYVMHKMEKMMEQIPAVDPWNCPHADEWDAMTLQSFYEKESWTKSCRDYLSALAQVNLASEPSQVSLLWALWYTKCCGGMHRMCNTDNGAQERKFENGSMTICEKLLRLLEGKVEFDAQVCDLQQDERGVVVATLDGREFQAKHVIMAIPLPLQLKIHYEPPLSPLRNQLIQRTPVGSAFKMTIYYTKPFWREKGVASLTLLGWTSYLIVLHEIPFQVNAHKRRFECFVNAMPFQ</sequence>
<gene>
    <name evidence="12" type="ORF">HPB48_002469</name>
</gene>
<evidence type="ECO:0000256" key="10">
    <source>
        <dbReference type="RuleBase" id="RU362067"/>
    </source>
</evidence>
<dbReference type="InterPro" id="IPR001613">
    <property type="entry name" value="Flavin_amine_oxidase"/>
</dbReference>
<dbReference type="EMBL" id="JABSTR010000005">
    <property type="protein sequence ID" value="KAH9370600.1"/>
    <property type="molecule type" value="Genomic_DNA"/>
</dbReference>
<dbReference type="GO" id="GO:0097621">
    <property type="term" value="F:monoamine oxidase activity"/>
    <property type="evidence" value="ECO:0007669"/>
    <property type="project" value="UniProtKB-EC"/>
</dbReference>